<dbReference type="NCBIfam" id="TIGR02985">
    <property type="entry name" value="Sig70_bacteroi1"/>
    <property type="match status" value="1"/>
</dbReference>
<dbReference type="InterPro" id="IPR013325">
    <property type="entry name" value="RNA_pol_sigma_r2"/>
</dbReference>
<feature type="domain" description="RNA polymerase sigma factor 70 region 4 type 2" evidence="6">
    <location>
        <begin position="108"/>
        <end position="159"/>
    </location>
</feature>
<keyword evidence="4" id="KW-0804">Transcription</keyword>
<dbReference type="Gene3D" id="1.10.10.10">
    <property type="entry name" value="Winged helix-like DNA-binding domain superfamily/Winged helix DNA-binding domain"/>
    <property type="match status" value="1"/>
</dbReference>
<dbReference type="InterPro" id="IPR036388">
    <property type="entry name" value="WH-like_DNA-bd_sf"/>
</dbReference>
<reference evidence="7 8" key="1">
    <citation type="submission" date="2017-04" db="EMBL/GenBank/DDBJ databases">
        <authorList>
            <person name="Afonso C.L."/>
            <person name="Miller P.J."/>
            <person name="Scott M.A."/>
            <person name="Spackman E."/>
            <person name="Goraichik I."/>
            <person name="Dimitrov K.M."/>
            <person name="Suarez D.L."/>
            <person name="Swayne D.E."/>
        </authorList>
    </citation>
    <scope>NUCLEOTIDE SEQUENCE [LARGE SCALE GENOMIC DNA]</scope>
    <source>
        <strain evidence="7 8">DSM 19625</strain>
    </source>
</reference>
<sequence>MSTAVLDFKQLYFDYYAALCYFAFKIVGDQEEAKDIVEDVFLKVLHNKSTISEIENIRAYLYTAVKNSCLSHLKVSTRVKERQWHYNSNLPSEEQDCVNELIQAEVLRDVMKVIDKLPGHAGKIIKMSYFESLKNDEIAAHLGISVQTVKNLKSKGLDTLRHLLKPDVFAMFLFIYGLKNG</sequence>
<evidence type="ECO:0000256" key="4">
    <source>
        <dbReference type="ARBA" id="ARBA00023163"/>
    </source>
</evidence>
<dbReference type="EMBL" id="FWYB01000019">
    <property type="protein sequence ID" value="SMD16164.1"/>
    <property type="molecule type" value="Genomic_DNA"/>
</dbReference>
<protein>
    <submittedName>
        <fullName evidence="7">RNA polymerase sigma-70 factor, ECF subfamily</fullName>
    </submittedName>
</protein>
<dbReference type="NCBIfam" id="TIGR02937">
    <property type="entry name" value="sigma70-ECF"/>
    <property type="match status" value="1"/>
</dbReference>
<dbReference type="InterPro" id="IPR039425">
    <property type="entry name" value="RNA_pol_sigma-70-like"/>
</dbReference>
<evidence type="ECO:0000256" key="3">
    <source>
        <dbReference type="ARBA" id="ARBA00023082"/>
    </source>
</evidence>
<name>A0A1W2F2L2_9SPHI</name>
<evidence type="ECO:0000259" key="6">
    <source>
        <dbReference type="Pfam" id="PF08281"/>
    </source>
</evidence>
<organism evidence="7 8">
    <name type="scientific">Pedobacter nyackensis</name>
    <dbReference type="NCBI Taxonomy" id="475255"/>
    <lineage>
        <taxon>Bacteria</taxon>
        <taxon>Pseudomonadati</taxon>
        <taxon>Bacteroidota</taxon>
        <taxon>Sphingobacteriia</taxon>
        <taxon>Sphingobacteriales</taxon>
        <taxon>Sphingobacteriaceae</taxon>
        <taxon>Pedobacter</taxon>
    </lineage>
</organism>
<dbReference type="InterPro" id="IPR014284">
    <property type="entry name" value="RNA_pol_sigma-70_dom"/>
</dbReference>
<dbReference type="GO" id="GO:0006352">
    <property type="term" value="P:DNA-templated transcription initiation"/>
    <property type="evidence" value="ECO:0007669"/>
    <property type="project" value="InterPro"/>
</dbReference>
<evidence type="ECO:0000313" key="7">
    <source>
        <dbReference type="EMBL" id="SMD16164.1"/>
    </source>
</evidence>
<dbReference type="Gene3D" id="1.10.1740.10">
    <property type="match status" value="1"/>
</dbReference>
<evidence type="ECO:0000256" key="1">
    <source>
        <dbReference type="ARBA" id="ARBA00010641"/>
    </source>
</evidence>
<dbReference type="RefSeq" id="WP_084291910.1">
    <property type="nucleotide sequence ID" value="NZ_FWYB01000019.1"/>
</dbReference>
<dbReference type="CDD" id="cd06171">
    <property type="entry name" value="Sigma70_r4"/>
    <property type="match status" value="1"/>
</dbReference>
<dbReference type="Pfam" id="PF04542">
    <property type="entry name" value="Sigma70_r2"/>
    <property type="match status" value="1"/>
</dbReference>
<keyword evidence="3" id="KW-0731">Sigma factor</keyword>
<dbReference type="InterPro" id="IPR013324">
    <property type="entry name" value="RNA_pol_sigma_r3/r4-like"/>
</dbReference>
<dbReference type="AlphaFoldDB" id="A0A1W2F2L2"/>
<gene>
    <name evidence="7" type="ORF">SAMN04488101_11939</name>
</gene>
<dbReference type="GO" id="GO:0003677">
    <property type="term" value="F:DNA binding"/>
    <property type="evidence" value="ECO:0007669"/>
    <property type="project" value="InterPro"/>
</dbReference>
<comment type="similarity">
    <text evidence="1">Belongs to the sigma-70 factor family. ECF subfamily.</text>
</comment>
<dbReference type="PANTHER" id="PTHR43133">
    <property type="entry name" value="RNA POLYMERASE ECF-TYPE SIGMA FACTO"/>
    <property type="match status" value="1"/>
</dbReference>
<dbReference type="SUPFAM" id="SSF88946">
    <property type="entry name" value="Sigma2 domain of RNA polymerase sigma factors"/>
    <property type="match status" value="1"/>
</dbReference>
<dbReference type="Proteomes" id="UP000192678">
    <property type="component" value="Unassembled WGS sequence"/>
</dbReference>
<dbReference type="InterPro" id="IPR014327">
    <property type="entry name" value="RNA_pol_sigma70_bacteroid"/>
</dbReference>
<dbReference type="Pfam" id="PF08281">
    <property type="entry name" value="Sigma70_r4_2"/>
    <property type="match status" value="1"/>
</dbReference>
<dbReference type="InterPro" id="IPR013249">
    <property type="entry name" value="RNA_pol_sigma70_r4_t2"/>
</dbReference>
<dbReference type="OrthoDB" id="656273at2"/>
<accession>A0A1W2F2L2</accession>
<dbReference type="STRING" id="475255.SAMN04488101_11939"/>
<proteinExistence type="inferred from homology"/>
<feature type="domain" description="RNA polymerase sigma-70 region 2" evidence="5">
    <location>
        <begin position="12"/>
        <end position="76"/>
    </location>
</feature>
<dbReference type="GO" id="GO:0016987">
    <property type="term" value="F:sigma factor activity"/>
    <property type="evidence" value="ECO:0007669"/>
    <property type="project" value="UniProtKB-KW"/>
</dbReference>
<keyword evidence="2" id="KW-0805">Transcription regulation</keyword>
<dbReference type="InterPro" id="IPR007627">
    <property type="entry name" value="RNA_pol_sigma70_r2"/>
</dbReference>
<evidence type="ECO:0000313" key="8">
    <source>
        <dbReference type="Proteomes" id="UP000192678"/>
    </source>
</evidence>
<dbReference type="SUPFAM" id="SSF88659">
    <property type="entry name" value="Sigma3 and sigma4 domains of RNA polymerase sigma factors"/>
    <property type="match status" value="1"/>
</dbReference>
<keyword evidence="8" id="KW-1185">Reference proteome</keyword>
<evidence type="ECO:0000256" key="2">
    <source>
        <dbReference type="ARBA" id="ARBA00023015"/>
    </source>
</evidence>
<dbReference type="PANTHER" id="PTHR43133:SF46">
    <property type="entry name" value="RNA POLYMERASE SIGMA-70 FACTOR ECF SUBFAMILY"/>
    <property type="match status" value="1"/>
</dbReference>
<evidence type="ECO:0000259" key="5">
    <source>
        <dbReference type="Pfam" id="PF04542"/>
    </source>
</evidence>